<comment type="caution">
    <text evidence="1">The sequence shown here is derived from an EMBL/GenBank/DDBJ whole genome shotgun (WGS) entry which is preliminary data.</text>
</comment>
<name>A0A8H4AI46_GIGMA</name>
<gene>
    <name evidence="1" type="ORF">F8M41_020648</name>
</gene>
<proteinExistence type="predicted"/>
<dbReference type="Proteomes" id="UP000439903">
    <property type="component" value="Unassembled WGS sequence"/>
</dbReference>
<dbReference type="InterPro" id="IPR037238">
    <property type="entry name" value="YbiA-like_sf"/>
</dbReference>
<evidence type="ECO:0000313" key="2">
    <source>
        <dbReference type="Proteomes" id="UP000439903"/>
    </source>
</evidence>
<dbReference type="Gene3D" id="1.10.357.40">
    <property type="entry name" value="YbiA-like"/>
    <property type="match status" value="1"/>
</dbReference>
<dbReference type="OrthoDB" id="206452at2759"/>
<dbReference type="EMBL" id="WTPW01000575">
    <property type="protein sequence ID" value="KAF0497712.1"/>
    <property type="molecule type" value="Genomic_DNA"/>
</dbReference>
<sequence>MSLINHSDICINHISEINDTSKKEFILEKHTINLFISFRYDLSKYFPSNEWNKYNLQFIFRDFDGLNDYSPIVKTISDVILDCWINNQDINVFVTAEPIYPVNVIATLIKRLRLLFDRYTLGIIAIWVGVYDISRAMISNQCDIAGASYCIQVYEENEIEAEVMSYIEKINTEKDECTTSLLNKYREFNVSYPAATKIDGQIWCNILHYVEAHIKENRKEIICDLCPINKSEWIPTHSINSTNQEYYIQEIMRNALYNKFSQHPKFKHKLLSTRNLPLGFLNVINDTNDTNDDKLKSVLTGNNFVKILEEIRTILMQEIKKNNDNQEMN</sequence>
<accession>A0A8H4AI46</accession>
<keyword evidence="2" id="KW-1185">Reference proteome</keyword>
<reference evidence="1 2" key="1">
    <citation type="journal article" date="2019" name="Environ. Microbiol.">
        <title>At the nexus of three kingdoms: the genome of the mycorrhizal fungus Gigaspora margarita provides insights into plant, endobacterial and fungal interactions.</title>
        <authorList>
            <person name="Venice F."/>
            <person name="Ghignone S."/>
            <person name="Salvioli di Fossalunga A."/>
            <person name="Amselem J."/>
            <person name="Novero M."/>
            <person name="Xianan X."/>
            <person name="Sedzielewska Toro K."/>
            <person name="Morin E."/>
            <person name="Lipzen A."/>
            <person name="Grigoriev I.V."/>
            <person name="Henrissat B."/>
            <person name="Martin F.M."/>
            <person name="Bonfante P."/>
        </authorList>
    </citation>
    <scope>NUCLEOTIDE SEQUENCE [LARGE SCALE GENOMIC DNA]</scope>
    <source>
        <strain evidence="1 2">BEG34</strain>
    </source>
</reference>
<dbReference type="AlphaFoldDB" id="A0A8H4AI46"/>
<dbReference type="SUPFAM" id="SSF143990">
    <property type="entry name" value="YbiA-like"/>
    <property type="match status" value="1"/>
</dbReference>
<protein>
    <submittedName>
        <fullName evidence="1">Swarming motility protein</fullName>
    </submittedName>
</protein>
<evidence type="ECO:0000313" key="1">
    <source>
        <dbReference type="EMBL" id="KAF0497712.1"/>
    </source>
</evidence>
<organism evidence="1 2">
    <name type="scientific">Gigaspora margarita</name>
    <dbReference type="NCBI Taxonomy" id="4874"/>
    <lineage>
        <taxon>Eukaryota</taxon>
        <taxon>Fungi</taxon>
        <taxon>Fungi incertae sedis</taxon>
        <taxon>Mucoromycota</taxon>
        <taxon>Glomeromycotina</taxon>
        <taxon>Glomeromycetes</taxon>
        <taxon>Diversisporales</taxon>
        <taxon>Gigasporaceae</taxon>
        <taxon>Gigaspora</taxon>
    </lineage>
</organism>